<feature type="non-terminal residue" evidence="2">
    <location>
        <position position="64"/>
    </location>
</feature>
<reference evidence="2 3" key="1">
    <citation type="journal article" date="2018" name="Front. Plant Sci.">
        <title>Red Clover (Trifolium pratense) and Zigzag Clover (T. medium) - A Picture of Genomic Similarities and Differences.</title>
        <authorList>
            <person name="Dluhosova J."/>
            <person name="Istvanek J."/>
            <person name="Nedelnik J."/>
            <person name="Repkova J."/>
        </authorList>
    </citation>
    <scope>NUCLEOTIDE SEQUENCE [LARGE SCALE GENOMIC DNA]</scope>
    <source>
        <strain evidence="3">cv. 10/8</strain>
        <tissue evidence="2">Leaf</tissue>
    </source>
</reference>
<keyword evidence="3" id="KW-1185">Reference proteome</keyword>
<dbReference type="Proteomes" id="UP000265520">
    <property type="component" value="Unassembled WGS sequence"/>
</dbReference>
<protein>
    <submittedName>
        <fullName evidence="2">Uncharacterized protein</fullName>
    </submittedName>
</protein>
<feature type="coiled-coil region" evidence="1">
    <location>
        <begin position="12"/>
        <end position="46"/>
    </location>
</feature>
<sequence>MKVVDANLGSIDKEYSDTKVKMEKDLKELKAEYEHRLEQLAKDKEEKWARDRKTFTDEIAYLRA</sequence>
<evidence type="ECO:0000313" key="3">
    <source>
        <dbReference type="Proteomes" id="UP000265520"/>
    </source>
</evidence>
<comment type="caution">
    <text evidence="2">The sequence shown here is derived from an EMBL/GenBank/DDBJ whole genome shotgun (WGS) entry which is preliminary data.</text>
</comment>
<dbReference type="EMBL" id="LXQA010634944">
    <property type="protein sequence ID" value="MCI63320.1"/>
    <property type="molecule type" value="Genomic_DNA"/>
</dbReference>
<name>A0A392TSV4_9FABA</name>
<organism evidence="2 3">
    <name type="scientific">Trifolium medium</name>
    <dbReference type="NCBI Taxonomy" id="97028"/>
    <lineage>
        <taxon>Eukaryota</taxon>
        <taxon>Viridiplantae</taxon>
        <taxon>Streptophyta</taxon>
        <taxon>Embryophyta</taxon>
        <taxon>Tracheophyta</taxon>
        <taxon>Spermatophyta</taxon>
        <taxon>Magnoliopsida</taxon>
        <taxon>eudicotyledons</taxon>
        <taxon>Gunneridae</taxon>
        <taxon>Pentapetalae</taxon>
        <taxon>rosids</taxon>
        <taxon>fabids</taxon>
        <taxon>Fabales</taxon>
        <taxon>Fabaceae</taxon>
        <taxon>Papilionoideae</taxon>
        <taxon>50 kb inversion clade</taxon>
        <taxon>NPAAA clade</taxon>
        <taxon>Hologalegina</taxon>
        <taxon>IRL clade</taxon>
        <taxon>Trifolieae</taxon>
        <taxon>Trifolium</taxon>
    </lineage>
</organism>
<accession>A0A392TSV4</accession>
<evidence type="ECO:0000256" key="1">
    <source>
        <dbReference type="SAM" id="Coils"/>
    </source>
</evidence>
<keyword evidence="1" id="KW-0175">Coiled coil</keyword>
<evidence type="ECO:0000313" key="2">
    <source>
        <dbReference type="EMBL" id="MCI63320.1"/>
    </source>
</evidence>
<dbReference type="AlphaFoldDB" id="A0A392TSV4"/>
<proteinExistence type="predicted"/>